<evidence type="ECO:0000313" key="3">
    <source>
        <dbReference type="Proteomes" id="UP000265703"/>
    </source>
</evidence>
<organism evidence="2 3">
    <name type="scientific">Glomus cerebriforme</name>
    <dbReference type="NCBI Taxonomy" id="658196"/>
    <lineage>
        <taxon>Eukaryota</taxon>
        <taxon>Fungi</taxon>
        <taxon>Fungi incertae sedis</taxon>
        <taxon>Mucoromycota</taxon>
        <taxon>Glomeromycotina</taxon>
        <taxon>Glomeromycetes</taxon>
        <taxon>Glomerales</taxon>
        <taxon>Glomeraceae</taxon>
        <taxon>Glomus</taxon>
    </lineage>
</organism>
<sequence length="55" mass="6891">MRPKSNQTNIVIKEIYIYLFILYFIYIYDKCDENYYYYIIFLLIIIVAKLFDEKC</sequence>
<keyword evidence="1" id="KW-0812">Transmembrane</keyword>
<proteinExistence type="predicted"/>
<feature type="transmembrane region" description="Helical" evidence="1">
    <location>
        <begin position="35"/>
        <end position="51"/>
    </location>
</feature>
<reference evidence="2 3" key="1">
    <citation type="submission" date="2018-06" db="EMBL/GenBank/DDBJ databases">
        <title>Comparative genomics reveals the genomic features of Rhizophagus irregularis, R. cerebriforme, R. diaphanum and Gigaspora rosea, and their symbiotic lifestyle signature.</title>
        <authorList>
            <person name="Morin E."/>
            <person name="San Clemente H."/>
            <person name="Chen E.C.H."/>
            <person name="De La Providencia I."/>
            <person name="Hainaut M."/>
            <person name="Kuo A."/>
            <person name="Kohler A."/>
            <person name="Murat C."/>
            <person name="Tang N."/>
            <person name="Roy S."/>
            <person name="Loubradou J."/>
            <person name="Henrissat B."/>
            <person name="Grigoriev I.V."/>
            <person name="Corradi N."/>
            <person name="Roux C."/>
            <person name="Martin F.M."/>
        </authorList>
    </citation>
    <scope>NUCLEOTIDE SEQUENCE [LARGE SCALE GENOMIC DNA]</scope>
    <source>
        <strain evidence="2 3">DAOM 227022</strain>
    </source>
</reference>
<comment type="caution">
    <text evidence="2">The sequence shown here is derived from an EMBL/GenBank/DDBJ whole genome shotgun (WGS) entry which is preliminary data.</text>
</comment>
<keyword evidence="3" id="KW-1185">Reference proteome</keyword>
<evidence type="ECO:0000256" key="1">
    <source>
        <dbReference type="SAM" id="Phobius"/>
    </source>
</evidence>
<keyword evidence="1" id="KW-0472">Membrane</keyword>
<accession>A0A397TG74</accession>
<keyword evidence="1" id="KW-1133">Transmembrane helix</keyword>
<protein>
    <submittedName>
        <fullName evidence="2">Uncharacterized protein</fullName>
    </submittedName>
</protein>
<name>A0A397TG74_9GLOM</name>
<feature type="transmembrane region" description="Helical" evidence="1">
    <location>
        <begin position="12"/>
        <end position="29"/>
    </location>
</feature>
<dbReference type="Proteomes" id="UP000265703">
    <property type="component" value="Unassembled WGS sequence"/>
</dbReference>
<gene>
    <name evidence="2" type="ORF">C1645_761488</name>
</gene>
<dbReference type="AlphaFoldDB" id="A0A397TG74"/>
<evidence type="ECO:0000313" key="2">
    <source>
        <dbReference type="EMBL" id="RIA93874.1"/>
    </source>
</evidence>
<dbReference type="EMBL" id="QKYT01000095">
    <property type="protein sequence ID" value="RIA93874.1"/>
    <property type="molecule type" value="Genomic_DNA"/>
</dbReference>